<comment type="cofactor">
    <cofactor evidence="1">
        <name>pyridoxal 5'-phosphate</name>
        <dbReference type="ChEBI" id="CHEBI:597326"/>
    </cofactor>
</comment>
<keyword evidence="4" id="KW-0032">Aminotransferase</keyword>
<keyword evidence="5" id="KW-0808">Transferase</keyword>
<name>A0A2T9YLK0_9FUNG</name>
<dbReference type="InterPro" id="IPR015421">
    <property type="entry name" value="PyrdxlP-dep_Trfase_major"/>
</dbReference>
<dbReference type="InterPro" id="IPR015422">
    <property type="entry name" value="PyrdxlP-dep_Trfase_small"/>
</dbReference>
<dbReference type="PANTHER" id="PTHR43206">
    <property type="entry name" value="AMINOTRANSFERASE"/>
    <property type="match status" value="1"/>
</dbReference>
<dbReference type="GO" id="GO:0030170">
    <property type="term" value="F:pyridoxal phosphate binding"/>
    <property type="evidence" value="ECO:0007669"/>
    <property type="project" value="InterPro"/>
</dbReference>
<evidence type="ECO:0000256" key="6">
    <source>
        <dbReference type="ARBA" id="ARBA00022898"/>
    </source>
</evidence>
<dbReference type="GO" id="GO:0034386">
    <property type="term" value="F:4-aminobutyrate:2-oxoglutarate transaminase activity"/>
    <property type="evidence" value="ECO:0007669"/>
    <property type="project" value="UniProtKB-EC"/>
</dbReference>
<dbReference type="InterPro" id="IPR049704">
    <property type="entry name" value="Aminotrans_3_PPA_site"/>
</dbReference>
<evidence type="ECO:0000313" key="12">
    <source>
        <dbReference type="Proteomes" id="UP000245383"/>
    </source>
</evidence>
<dbReference type="GO" id="GO:0005739">
    <property type="term" value="C:mitochondrion"/>
    <property type="evidence" value="ECO:0007669"/>
    <property type="project" value="TreeGrafter"/>
</dbReference>
<dbReference type="InterPro" id="IPR015424">
    <property type="entry name" value="PyrdxlP-dep_Trfase"/>
</dbReference>
<keyword evidence="12" id="KW-1185">Reference proteome</keyword>
<evidence type="ECO:0000256" key="9">
    <source>
        <dbReference type="ARBA" id="ARBA00048021"/>
    </source>
</evidence>
<evidence type="ECO:0000313" key="11">
    <source>
        <dbReference type="EMBL" id="PVU93205.1"/>
    </source>
</evidence>
<gene>
    <name evidence="11" type="ORF">BB561_003412</name>
</gene>
<dbReference type="EC" id="2.6.1.19" evidence="3"/>
<dbReference type="PIRSF" id="PIRSF000521">
    <property type="entry name" value="Transaminase_4ab_Lys_Orn"/>
    <property type="match status" value="1"/>
</dbReference>
<evidence type="ECO:0000256" key="1">
    <source>
        <dbReference type="ARBA" id="ARBA00001933"/>
    </source>
</evidence>
<dbReference type="OrthoDB" id="10260828at2759"/>
<keyword evidence="6 10" id="KW-0663">Pyridoxal phosphate</keyword>
<comment type="catalytic activity">
    <reaction evidence="9">
        <text>4-aminobutanoate + 2-oxoglutarate = succinate semialdehyde + L-glutamate</text>
        <dbReference type="Rhea" id="RHEA:23352"/>
        <dbReference type="ChEBI" id="CHEBI:16810"/>
        <dbReference type="ChEBI" id="CHEBI:29985"/>
        <dbReference type="ChEBI" id="CHEBI:57706"/>
        <dbReference type="ChEBI" id="CHEBI:59888"/>
        <dbReference type="EC" id="2.6.1.19"/>
    </reaction>
</comment>
<dbReference type="GO" id="GO:0009450">
    <property type="term" value="P:gamma-aminobutyric acid catabolic process"/>
    <property type="evidence" value="ECO:0007669"/>
    <property type="project" value="TreeGrafter"/>
</dbReference>
<proteinExistence type="inferred from homology"/>
<dbReference type="AlphaFoldDB" id="A0A2T9YLK0"/>
<evidence type="ECO:0000256" key="10">
    <source>
        <dbReference type="RuleBase" id="RU003560"/>
    </source>
</evidence>
<accession>A0A2T9YLK0</accession>
<evidence type="ECO:0000256" key="8">
    <source>
        <dbReference type="ARBA" id="ARBA00031787"/>
    </source>
</evidence>
<dbReference type="CDD" id="cd00610">
    <property type="entry name" value="OAT_like"/>
    <property type="match status" value="1"/>
</dbReference>
<comment type="similarity">
    <text evidence="2 10">Belongs to the class-III pyridoxal-phosphate-dependent aminotransferase family.</text>
</comment>
<evidence type="ECO:0000256" key="3">
    <source>
        <dbReference type="ARBA" id="ARBA00012912"/>
    </source>
</evidence>
<dbReference type="FunFam" id="3.40.640.10:FF:000073">
    <property type="entry name" value="Probable 4-aminobutyrate aminotransferase"/>
    <property type="match status" value="1"/>
</dbReference>
<sequence>MFATTRFLRSSKYRLFSSLSLKAVAKPKTALTDPFLLTEPTEPFMNPLETSTSVSASIKDHISKYQDARPFMLIAGKSLIINLFCYPQSKGCYLADADGNKYLDLHAQISSVALGYNHPAILNACKSDEMVIALANRPCLGLLPPTNWPEILEASHMRVAPKGLTNIFNTTCGSSANEIAFKTAFIGYKKFHGIPDTISEEELATCQDNIAPGSPELAVLSFRNGFHGRTMSTLSATRTKPIYKAGIPAFPWPAVDFPKLRYPLDRFEQENYDEENRCLDLVKAAIETNPIPIAAMIVEPILSEGGDLHASDRFFQELRRITKEHNVVMIVDEVQTGVGATGKFWAHEHWNLDSPPDIVTFSKKMQAAGLFYSDELRPLVPMRNFNTWMGDQPRSLIAKAILDEIEESNLIALVNSTGKYLISHLKPISIRYGRVVKNVRGKGTFIAFDCPNQEIRDLMVMLLKAEGVLINASGSNSVRFRPPLILTKTHINAFLPRFESILNKIYKQFWPQ</sequence>
<comment type="caution">
    <text evidence="11">The sequence shown here is derived from an EMBL/GenBank/DDBJ whole genome shotgun (WGS) entry which is preliminary data.</text>
</comment>
<organism evidence="11 12">
    <name type="scientific">Smittium simulii</name>
    <dbReference type="NCBI Taxonomy" id="133385"/>
    <lineage>
        <taxon>Eukaryota</taxon>
        <taxon>Fungi</taxon>
        <taxon>Fungi incertae sedis</taxon>
        <taxon>Zoopagomycota</taxon>
        <taxon>Kickxellomycotina</taxon>
        <taxon>Harpellomycetes</taxon>
        <taxon>Harpellales</taxon>
        <taxon>Legeriomycetaceae</taxon>
        <taxon>Smittium</taxon>
    </lineage>
</organism>
<dbReference type="SUPFAM" id="SSF53383">
    <property type="entry name" value="PLP-dependent transferases"/>
    <property type="match status" value="1"/>
</dbReference>
<dbReference type="Pfam" id="PF00202">
    <property type="entry name" value="Aminotran_3"/>
    <property type="match status" value="1"/>
</dbReference>
<evidence type="ECO:0000256" key="5">
    <source>
        <dbReference type="ARBA" id="ARBA00022679"/>
    </source>
</evidence>
<protein>
    <recommendedName>
        <fullName evidence="3">4-aminobutyrate--2-oxoglutarate transaminase</fullName>
        <ecNumber evidence="3">2.6.1.19</ecNumber>
    </recommendedName>
    <alternativeName>
        <fullName evidence="8">GABA aminotransferase</fullName>
    </alternativeName>
    <alternativeName>
        <fullName evidence="7">Gamma-amino-N-butyrate transaminase</fullName>
    </alternativeName>
</protein>
<evidence type="ECO:0000256" key="4">
    <source>
        <dbReference type="ARBA" id="ARBA00022576"/>
    </source>
</evidence>
<dbReference type="Proteomes" id="UP000245383">
    <property type="component" value="Unassembled WGS sequence"/>
</dbReference>
<reference evidence="11 12" key="1">
    <citation type="journal article" date="2018" name="MBio">
        <title>Comparative Genomics Reveals the Core Gene Toolbox for the Fungus-Insect Symbiosis.</title>
        <authorList>
            <person name="Wang Y."/>
            <person name="Stata M."/>
            <person name="Wang W."/>
            <person name="Stajich J.E."/>
            <person name="White M.M."/>
            <person name="Moncalvo J.M."/>
        </authorList>
    </citation>
    <scope>NUCLEOTIDE SEQUENCE [LARGE SCALE GENOMIC DNA]</scope>
    <source>
        <strain evidence="11 12">SWE-8-4</strain>
    </source>
</reference>
<dbReference type="EMBL" id="MBFR01000135">
    <property type="protein sequence ID" value="PVU93205.1"/>
    <property type="molecule type" value="Genomic_DNA"/>
</dbReference>
<dbReference type="Gene3D" id="3.90.1150.10">
    <property type="entry name" value="Aspartate Aminotransferase, domain 1"/>
    <property type="match status" value="1"/>
</dbReference>
<evidence type="ECO:0000256" key="2">
    <source>
        <dbReference type="ARBA" id="ARBA00008954"/>
    </source>
</evidence>
<dbReference type="Gene3D" id="3.40.640.10">
    <property type="entry name" value="Type I PLP-dependent aspartate aminotransferase-like (Major domain)"/>
    <property type="match status" value="1"/>
</dbReference>
<dbReference type="PANTHER" id="PTHR43206:SF1">
    <property type="entry name" value="4-AMINOBUTYRATE AMINOTRANSFERASE, MITOCHONDRIAL"/>
    <property type="match status" value="1"/>
</dbReference>
<evidence type="ECO:0000256" key="7">
    <source>
        <dbReference type="ARBA" id="ARBA00030204"/>
    </source>
</evidence>
<dbReference type="InterPro" id="IPR005814">
    <property type="entry name" value="Aminotrans_3"/>
</dbReference>
<dbReference type="PROSITE" id="PS00600">
    <property type="entry name" value="AA_TRANSFER_CLASS_3"/>
    <property type="match status" value="1"/>
</dbReference>
<dbReference type="STRING" id="133385.A0A2T9YLK0"/>